<evidence type="ECO:0000313" key="4">
    <source>
        <dbReference type="Proteomes" id="UP000276770"/>
    </source>
</evidence>
<organism evidence="3 4">
    <name type="scientific">Falsibacillus albus</name>
    <dbReference type="NCBI Taxonomy" id="2478915"/>
    <lineage>
        <taxon>Bacteria</taxon>
        <taxon>Bacillati</taxon>
        <taxon>Bacillota</taxon>
        <taxon>Bacilli</taxon>
        <taxon>Bacillales</taxon>
        <taxon>Bacillaceae</taxon>
        <taxon>Falsibacillus</taxon>
    </lineage>
</organism>
<dbReference type="RefSeq" id="WP_121679999.1">
    <property type="nucleotide sequence ID" value="NZ_RCVZ01000004.1"/>
</dbReference>
<dbReference type="InterPro" id="IPR024438">
    <property type="entry name" value="Staygreen"/>
</dbReference>
<dbReference type="PANTHER" id="PTHR31750:SF4">
    <property type="entry name" value="LP06106P"/>
    <property type="match status" value="1"/>
</dbReference>
<dbReference type="AlphaFoldDB" id="A0A3L7JZA9"/>
<dbReference type="PANTHER" id="PTHR31750">
    <property type="entry name" value="PROTEIN STAY-GREEN 1, CHLOROPLASTIC-RELATED"/>
    <property type="match status" value="1"/>
</dbReference>
<dbReference type="EMBL" id="RCVZ01000004">
    <property type="protein sequence ID" value="RLQ96147.1"/>
    <property type="molecule type" value="Genomic_DNA"/>
</dbReference>
<feature type="domain" description="Staygreen protein" evidence="2">
    <location>
        <begin position="4"/>
        <end position="149"/>
    </location>
</feature>
<accession>A0A3L7JZA9</accession>
<evidence type="ECO:0000256" key="1">
    <source>
        <dbReference type="ARBA" id="ARBA00022946"/>
    </source>
</evidence>
<dbReference type="OrthoDB" id="1684395at2"/>
<reference evidence="3 4" key="1">
    <citation type="submission" date="2018-10" db="EMBL/GenBank/DDBJ databases">
        <title>Falsibacillus sp. genome draft.</title>
        <authorList>
            <person name="Shi S."/>
        </authorList>
    </citation>
    <scope>NUCLEOTIDE SEQUENCE [LARGE SCALE GENOMIC DNA]</scope>
    <source>
        <strain evidence="3 4">GY 10110</strain>
    </source>
</reference>
<keyword evidence="1" id="KW-0809">Transit peptide</keyword>
<keyword evidence="4" id="KW-1185">Reference proteome</keyword>
<gene>
    <name evidence="3" type="ORF">D9X91_07605</name>
</gene>
<evidence type="ECO:0000313" key="3">
    <source>
        <dbReference type="EMBL" id="RLQ96147.1"/>
    </source>
</evidence>
<dbReference type="Pfam" id="PF12638">
    <property type="entry name" value="Staygreen"/>
    <property type="match status" value="1"/>
</dbReference>
<sequence length="155" mass="17976">MREFKTEKLSMSLLPSATVFFPVEGRKYTMTHSDSTGDMFVSIGCYYDADKINPILRDEVFAEWSLHIGQYVLRANVLVSGGEFDENLSAVRFLIFEKEMPTALKAIVTADRSFYAYFPWLLDMPIYVEFDSIFPQYHQIKYFGTVRQYLINDGT</sequence>
<evidence type="ECO:0000259" key="2">
    <source>
        <dbReference type="Pfam" id="PF12638"/>
    </source>
</evidence>
<dbReference type="Proteomes" id="UP000276770">
    <property type="component" value="Unassembled WGS sequence"/>
</dbReference>
<protein>
    <recommendedName>
        <fullName evidence="2">Staygreen protein domain-containing protein</fullName>
    </recommendedName>
</protein>
<proteinExistence type="predicted"/>
<comment type="caution">
    <text evidence="3">The sequence shown here is derived from an EMBL/GenBank/DDBJ whole genome shotgun (WGS) entry which is preliminary data.</text>
</comment>
<name>A0A3L7JZA9_9BACI</name>